<protein>
    <submittedName>
        <fullName evidence="2">Uncharacterized protein</fullName>
    </submittedName>
</protein>
<proteinExistence type="predicted"/>
<feature type="transmembrane region" description="Helical" evidence="1">
    <location>
        <begin position="55"/>
        <end position="77"/>
    </location>
</feature>
<organism evidence="2 3">
    <name type="scientific">Bacteroides uniformis</name>
    <dbReference type="NCBI Taxonomy" id="820"/>
    <lineage>
        <taxon>Bacteria</taxon>
        <taxon>Pseudomonadati</taxon>
        <taxon>Bacteroidota</taxon>
        <taxon>Bacteroidia</taxon>
        <taxon>Bacteroidales</taxon>
        <taxon>Bacteroidaceae</taxon>
        <taxon>Bacteroides</taxon>
    </lineage>
</organism>
<evidence type="ECO:0000313" key="3">
    <source>
        <dbReference type="Proteomes" id="UP000487989"/>
    </source>
</evidence>
<dbReference type="AlphaFoldDB" id="A0A6I0LTI4"/>
<gene>
    <name evidence="2" type="ORF">GAP48_03800</name>
</gene>
<keyword evidence="1" id="KW-1133">Transmembrane helix</keyword>
<name>A0A6I0LTI4_BACUN</name>
<dbReference type="EMBL" id="WCTJ01000004">
    <property type="protein sequence ID" value="KAB4257606.1"/>
    <property type="molecule type" value="Genomic_DNA"/>
</dbReference>
<dbReference type="RefSeq" id="WP_151882325.1">
    <property type="nucleotide sequence ID" value="NZ_WCTH01000006.1"/>
</dbReference>
<comment type="caution">
    <text evidence="2">The sequence shown here is derived from an EMBL/GenBank/DDBJ whole genome shotgun (WGS) entry which is preliminary data.</text>
</comment>
<evidence type="ECO:0000256" key="1">
    <source>
        <dbReference type="SAM" id="Phobius"/>
    </source>
</evidence>
<reference evidence="2 3" key="1">
    <citation type="journal article" date="2019" name="Nat. Med.">
        <title>A library of human gut bacterial isolates paired with longitudinal multiomics data enables mechanistic microbiome research.</title>
        <authorList>
            <person name="Poyet M."/>
            <person name="Groussin M."/>
            <person name="Gibbons S.M."/>
            <person name="Avila-Pacheco J."/>
            <person name="Jiang X."/>
            <person name="Kearney S.M."/>
            <person name="Perrotta A.R."/>
            <person name="Berdy B."/>
            <person name="Zhao S."/>
            <person name="Lieberman T.D."/>
            <person name="Swanson P.K."/>
            <person name="Smith M."/>
            <person name="Roesemann S."/>
            <person name="Alexander J.E."/>
            <person name="Rich S.A."/>
            <person name="Livny J."/>
            <person name="Vlamakis H."/>
            <person name="Clish C."/>
            <person name="Bullock K."/>
            <person name="Deik A."/>
            <person name="Scott J."/>
            <person name="Pierce K.A."/>
            <person name="Xavier R.J."/>
            <person name="Alm E.J."/>
        </authorList>
    </citation>
    <scope>NUCLEOTIDE SEQUENCE [LARGE SCALE GENOMIC DNA]</scope>
    <source>
        <strain evidence="2 3">BIOML-A3</strain>
    </source>
</reference>
<sequence length="78" mass="8829">MKTRNHTTVKNKGKWMRKILFVTATALLFSYLYSRGLSPVWLAVAIVFFKGLFRFIYAIACLLVTLAILAAILGCLIF</sequence>
<keyword evidence="1" id="KW-0812">Transmembrane</keyword>
<evidence type="ECO:0000313" key="2">
    <source>
        <dbReference type="EMBL" id="KAB4257606.1"/>
    </source>
</evidence>
<keyword evidence="1" id="KW-0472">Membrane</keyword>
<dbReference type="Proteomes" id="UP000487989">
    <property type="component" value="Unassembled WGS sequence"/>
</dbReference>
<accession>A0A6I0LTI4</accession>